<gene>
    <name evidence="5" type="ORF">B7P43_G15026</name>
</gene>
<organism evidence="5 6">
    <name type="scientific">Cryptotermes secundus</name>
    <dbReference type="NCBI Taxonomy" id="105785"/>
    <lineage>
        <taxon>Eukaryota</taxon>
        <taxon>Metazoa</taxon>
        <taxon>Ecdysozoa</taxon>
        <taxon>Arthropoda</taxon>
        <taxon>Hexapoda</taxon>
        <taxon>Insecta</taxon>
        <taxon>Pterygota</taxon>
        <taxon>Neoptera</taxon>
        <taxon>Polyneoptera</taxon>
        <taxon>Dictyoptera</taxon>
        <taxon>Blattodea</taxon>
        <taxon>Blattoidea</taxon>
        <taxon>Termitoidae</taxon>
        <taxon>Kalotermitidae</taxon>
        <taxon>Cryptotermitinae</taxon>
        <taxon>Cryptotermes</taxon>
    </lineage>
</organism>
<feature type="compositionally biased region" description="Basic and acidic residues" evidence="3">
    <location>
        <begin position="497"/>
        <end position="509"/>
    </location>
</feature>
<dbReference type="Gene3D" id="2.60.40.1970">
    <property type="entry name" value="YEATS domain"/>
    <property type="match status" value="1"/>
</dbReference>
<dbReference type="InterPro" id="IPR038704">
    <property type="entry name" value="YEAST_sf"/>
</dbReference>
<dbReference type="GO" id="GO:0008023">
    <property type="term" value="C:transcription elongation factor complex"/>
    <property type="evidence" value="ECO:0007669"/>
    <property type="project" value="TreeGrafter"/>
</dbReference>
<evidence type="ECO:0000256" key="3">
    <source>
        <dbReference type="SAM" id="MobiDB-lite"/>
    </source>
</evidence>
<dbReference type="InterPro" id="IPR040930">
    <property type="entry name" value="AF-9_AHD"/>
</dbReference>
<dbReference type="Proteomes" id="UP000235965">
    <property type="component" value="Unassembled WGS sequence"/>
</dbReference>
<feature type="compositionally biased region" description="Basic and acidic residues" evidence="3">
    <location>
        <begin position="554"/>
        <end position="567"/>
    </location>
</feature>
<evidence type="ECO:0000256" key="2">
    <source>
        <dbReference type="PROSITE-ProRule" id="PRU00376"/>
    </source>
</evidence>
<feature type="compositionally biased region" description="Basic residues" evidence="3">
    <location>
        <begin position="417"/>
        <end position="427"/>
    </location>
</feature>
<dbReference type="Pfam" id="PF17793">
    <property type="entry name" value="AHD"/>
    <property type="match status" value="1"/>
</dbReference>
<dbReference type="OrthoDB" id="10053467at2759"/>
<feature type="compositionally biased region" description="Basic and acidic residues" evidence="3">
    <location>
        <begin position="348"/>
        <end position="416"/>
    </location>
</feature>
<dbReference type="STRING" id="105785.A0A2J7QNY8"/>
<evidence type="ECO:0000313" key="6">
    <source>
        <dbReference type="Proteomes" id="UP000235965"/>
    </source>
</evidence>
<dbReference type="GO" id="GO:0045893">
    <property type="term" value="P:positive regulation of DNA-templated transcription"/>
    <property type="evidence" value="ECO:0007669"/>
    <property type="project" value="TreeGrafter"/>
</dbReference>
<feature type="region of interest" description="Disordered" evidence="3">
    <location>
        <begin position="597"/>
        <end position="684"/>
    </location>
</feature>
<protein>
    <recommendedName>
        <fullName evidence="4">YEATS domain-containing protein</fullName>
    </recommendedName>
</protein>
<dbReference type="PROSITE" id="PS51037">
    <property type="entry name" value="YEATS"/>
    <property type="match status" value="1"/>
</dbReference>
<comment type="subcellular location">
    <subcellularLocation>
        <location evidence="2">Nucleus</location>
    </subcellularLocation>
</comment>
<feature type="compositionally biased region" description="Basic and acidic residues" evidence="3">
    <location>
        <begin position="428"/>
        <end position="463"/>
    </location>
</feature>
<dbReference type="GO" id="GO:0003682">
    <property type="term" value="F:chromatin binding"/>
    <property type="evidence" value="ECO:0007669"/>
    <property type="project" value="TreeGrafter"/>
</dbReference>
<feature type="compositionally biased region" description="Basic and acidic residues" evidence="3">
    <location>
        <begin position="628"/>
        <end position="639"/>
    </location>
</feature>
<dbReference type="PANTHER" id="PTHR47827:SF3">
    <property type="entry name" value="AF-9 ANC1 HOMOLOGY DOMAIN-CONTAINING PROTEIN"/>
    <property type="match status" value="1"/>
</dbReference>
<accession>A0A2J7QNY8</accession>
<sequence length="796" mass="89061">MAYSCVQVLFEIGHEATIRTKRTPEGFTHDWEVFVRGADNTEINHFVDKVVFHLHETFPKPKRVVKDPPYSVKESGYAGFNLPIDICFRTDDEPKKVSFNYDLDLQPVKVQREKYVFRNPDEDLRRRLICGGGVGVGSDSSISGHLIPGEKLRSALATVASSDEAPSSKPPGALLVGKVKLSGDSAKKHKIKEYRPEEQRTTNSFHELFGTPIKTTKASPDPKKPSPSPKVSPLPKPVKPPDKPSSDKQVSGSKPVKHSAQKDLREVVGSSSKEEKKDRNKDHDKNKEKTKHPTTSPKRPPTPPKFPSASKPMKEEPKKVQVEEPKGKSDSKSSDDSSKSEKKKKDKKSKEEKPKKERHKDRDSKSCEKIDKNEKSAKECKGKEKELGRKPEKDSNKESEKLKEREKLSSDGDKERARHKHKKKERNKRVENGKERERDREKGIKKGVSDNKKISVTSDRDRNGLTSDTSKKCSRSCSRSPQHPISSPTKPFPSPEKLVHPPAAKDKPAKRPLTKLFDELKDHESSDSNLSPDEDSIELPAPPQLTKPSTRVENNGKLEIAVKRDVANKSLVNTGSNSQSNCIFEGTKSKLEIVNQERNSLTKVGSCKEKDKSASKKIKERKGPSSGGKDESGRRDKDTSKKRKHKSSGKERGEETSGGGREDGLTAPKLQKLNPELSRTDDPVEWIPTEVEVQAEVSTTTTSADEVQAVEMFSAPIVDPATVTATQVQFSPDYVSQLKDLQRKIMTLEDNAELQRVVQVIAETGRYEITKKTFDFDLCALDRSTVKRLQDFFTPL</sequence>
<proteinExistence type="predicted"/>
<feature type="compositionally biased region" description="Basic and acidic residues" evidence="3">
    <location>
        <begin position="648"/>
        <end position="664"/>
    </location>
</feature>
<dbReference type="Pfam" id="PF03366">
    <property type="entry name" value="YEATS"/>
    <property type="match status" value="1"/>
</dbReference>
<keyword evidence="6" id="KW-1185">Reference proteome</keyword>
<feature type="compositionally biased region" description="Basic and acidic residues" evidence="3">
    <location>
        <begin position="516"/>
        <end position="526"/>
    </location>
</feature>
<evidence type="ECO:0000256" key="1">
    <source>
        <dbReference type="ARBA" id="ARBA00023242"/>
    </source>
</evidence>
<name>A0A2J7QNY8_9NEOP</name>
<keyword evidence="1 2" id="KW-0539">Nucleus</keyword>
<feature type="domain" description="YEATS" evidence="4">
    <location>
        <begin position="1"/>
        <end position="131"/>
    </location>
</feature>
<dbReference type="FunCoup" id="A0A2J7QNY8">
    <property type="interactions" value="377"/>
</dbReference>
<dbReference type="InParanoid" id="A0A2J7QNY8"/>
<feature type="compositionally biased region" description="Pro residues" evidence="3">
    <location>
        <begin position="225"/>
        <end position="238"/>
    </location>
</feature>
<dbReference type="InterPro" id="IPR052790">
    <property type="entry name" value="YEATS_domain"/>
</dbReference>
<feature type="region of interest" description="Disordered" evidence="3">
    <location>
        <begin position="185"/>
        <end position="584"/>
    </location>
</feature>
<feature type="compositionally biased region" description="Basic and acidic residues" evidence="3">
    <location>
        <begin position="260"/>
        <end position="287"/>
    </location>
</feature>
<dbReference type="EMBL" id="NEVH01012098">
    <property type="protein sequence ID" value="PNF30299.1"/>
    <property type="molecule type" value="Genomic_DNA"/>
</dbReference>
<dbReference type="CDD" id="cd16906">
    <property type="entry name" value="YEATS_AF-9_like"/>
    <property type="match status" value="1"/>
</dbReference>
<comment type="caution">
    <text evidence="5">The sequence shown here is derived from an EMBL/GenBank/DDBJ whole genome shotgun (WGS) entry which is preliminary data.</text>
</comment>
<evidence type="ECO:0000313" key="5">
    <source>
        <dbReference type="EMBL" id="PNF30299.1"/>
    </source>
</evidence>
<feature type="compositionally biased region" description="Basic and acidic residues" evidence="3">
    <location>
        <begin position="312"/>
        <end position="340"/>
    </location>
</feature>
<reference evidence="5 6" key="1">
    <citation type="submission" date="2017-12" db="EMBL/GenBank/DDBJ databases">
        <title>Hemimetabolous genomes reveal molecular basis of termite eusociality.</title>
        <authorList>
            <person name="Harrison M.C."/>
            <person name="Jongepier E."/>
            <person name="Robertson H.M."/>
            <person name="Arning N."/>
            <person name="Bitard-Feildel T."/>
            <person name="Chao H."/>
            <person name="Childers C.P."/>
            <person name="Dinh H."/>
            <person name="Doddapaneni H."/>
            <person name="Dugan S."/>
            <person name="Gowin J."/>
            <person name="Greiner C."/>
            <person name="Han Y."/>
            <person name="Hu H."/>
            <person name="Hughes D.S.T."/>
            <person name="Huylmans A.-K."/>
            <person name="Kemena C."/>
            <person name="Kremer L.P.M."/>
            <person name="Lee S.L."/>
            <person name="Lopez-Ezquerra A."/>
            <person name="Mallet L."/>
            <person name="Monroy-Kuhn J.M."/>
            <person name="Moser A."/>
            <person name="Murali S.C."/>
            <person name="Muzny D.M."/>
            <person name="Otani S."/>
            <person name="Piulachs M.-D."/>
            <person name="Poelchau M."/>
            <person name="Qu J."/>
            <person name="Schaub F."/>
            <person name="Wada-Katsumata A."/>
            <person name="Worley K.C."/>
            <person name="Xie Q."/>
            <person name="Ylla G."/>
            <person name="Poulsen M."/>
            <person name="Gibbs R.A."/>
            <person name="Schal C."/>
            <person name="Richards S."/>
            <person name="Belles X."/>
            <person name="Korb J."/>
            <person name="Bornberg-Bauer E."/>
        </authorList>
    </citation>
    <scope>NUCLEOTIDE SEQUENCE [LARGE SCALE GENOMIC DNA]</scope>
    <source>
        <tissue evidence="5">Whole body</tissue>
    </source>
</reference>
<dbReference type="AlphaFoldDB" id="A0A2J7QNY8"/>
<dbReference type="PANTHER" id="PTHR47827">
    <property type="entry name" value="AHD DOMAIN-CONTAINING PROTEIN"/>
    <property type="match status" value="1"/>
</dbReference>
<feature type="compositionally biased region" description="Polar residues" evidence="3">
    <location>
        <begin position="570"/>
        <end position="582"/>
    </location>
</feature>
<evidence type="ECO:0000259" key="4">
    <source>
        <dbReference type="PROSITE" id="PS51037"/>
    </source>
</evidence>
<dbReference type="Gene3D" id="1.20.1270.290">
    <property type="match status" value="1"/>
</dbReference>
<dbReference type="InterPro" id="IPR055129">
    <property type="entry name" value="YEATS_dom"/>
</dbReference>